<dbReference type="EMBL" id="JBAHYK010000838">
    <property type="protein sequence ID" value="KAL0571021.1"/>
    <property type="molecule type" value="Genomic_DNA"/>
</dbReference>
<dbReference type="Pfam" id="PF11807">
    <property type="entry name" value="UstYa"/>
    <property type="match status" value="1"/>
</dbReference>
<evidence type="ECO:0000256" key="3">
    <source>
        <dbReference type="ARBA" id="ARBA00035112"/>
    </source>
</evidence>
<keyword evidence="2" id="KW-0560">Oxidoreductase</keyword>
<dbReference type="PANTHER" id="PTHR33365">
    <property type="entry name" value="YALI0B05434P"/>
    <property type="match status" value="1"/>
</dbReference>
<reference evidence="4 5" key="1">
    <citation type="submission" date="2024-02" db="EMBL/GenBank/DDBJ databases">
        <title>A draft genome for the cacao thread blight pathogen Marasmius crinis-equi.</title>
        <authorList>
            <person name="Cohen S.P."/>
            <person name="Baruah I.K."/>
            <person name="Amoako-Attah I."/>
            <person name="Bukari Y."/>
            <person name="Meinhardt L.W."/>
            <person name="Bailey B.A."/>
        </authorList>
    </citation>
    <scope>NUCLEOTIDE SEQUENCE [LARGE SCALE GENOMIC DNA]</scope>
    <source>
        <strain evidence="4 5">GH-76</strain>
    </source>
</reference>
<keyword evidence="5" id="KW-1185">Reference proteome</keyword>
<evidence type="ECO:0000256" key="1">
    <source>
        <dbReference type="ARBA" id="ARBA00004685"/>
    </source>
</evidence>
<name>A0ABR3F700_9AGAR</name>
<protein>
    <submittedName>
        <fullName evidence="4">Uncharacterized protein</fullName>
    </submittedName>
</protein>
<dbReference type="Proteomes" id="UP001465976">
    <property type="component" value="Unassembled WGS sequence"/>
</dbReference>
<comment type="similarity">
    <text evidence="3">Belongs to the ustYa family.</text>
</comment>
<accession>A0ABR3F700</accession>
<dbReference type="PANTHER" id="PTHR33365:SF11">
    <property type="entry name" value="TAT PATHWAY SIGNAL SEQUENCE"/>
    <property type="match status" value="1"/>
</dbReference>
<evidence type="ECO:0000256" key="2">
    <source>
        <dbReference type="ARBA" id="ARBA00023002"/>
    </source>
</evidence>
<proteinExistence type="inferred from homology"/>
<gene>
    <name evidence="4" type="ORF">V5O48_010942</name>
</gene>
<comment type="caution">
    <text evidence="4">The sequence shown here is derived from an EMBL/GenBank/DDBJ whole genome shotgun (WGS) entry which is preliminary data.</text>
</comment>
<evidence type="ECO:0000313" key="5">
    <source>
        <dbReference type="Proteomes" id="UP001465976"/>
    </source>
</evidence>
<dbReference type="InterPro" id="IPR021765">
    <property type="entry name" value="UstYa-like"/>
</dbReference>
<evidence type="ECO:0000313" key="4">
    <source>
        <dbReference type="EMBL" id="KAL0571021.1"/>
    </source>
</evidence>
<organism evidence="4 5">
    <name type="scientific">Marasmius crinis-equi</name>
    <dbReference type="NCBI Taxonomy" id="585013"/>
    <lineage>
        <taxon>Eukaryota</taxon>
        <taxon>Fungi</taxon>
        <taxon>Dikarya</taxon>
        <taxon>Basidiomycota</taxon>
        <taxon>Agaricomycotina</taxon>
        <taxon>Agaricomycetes</taxon>
        <taxon>Agaricomycetidae</taxon>
        <taxon>Agaricales</taxon>
        <taxon>Marasmiineae</taxon>
        <taxon>Marasmiaceae</taxon>
        <taxon>Marasmius</taxon>
    </lineage>
</organism>
<sequence length="180" mass="19893">MSDIINMKSIAAIEKTAFRDYMSRSVSMTFENSNNSAISGEAADAEWKSFIPQNNGFLAQDVGNDSVMFGISAFHAMHCVDTVRRLLEVHYGVASAETQSLIDANPVYGSFYHIHHCLIYLREMVTCSADPALEHDIYYQNGTAVFGGDGTNHTCRDFNALFDISEQSDRVAKKGCKATN</sequence>
<comment type="pathway">
    <text evidence="1">Mycotoxin biosynthesis.</text>
</comment>